<feature type="compositionally biased region" description="Basic residues" evidence="8">
    <location>
        <begin position="657"/>
        <end position="671"/>
    </location>
</feature>
<feature type="compositionally biased region" description="Basic and acidic residues" evidence="8">
    <location>
        <begin position="631"/>
        <end position="640"/>
    </location>
</feature>
<sequence>MPHKPKALNKKSSKKKNHLAYASAASQSEHITTISLIPRPRGQAGRRKGGFSLQEAMGMLGKPNRFKKMKRHVRSYALSVKLDLTKPYTKQDPAKLLALTAHVVELCPFLKRFEYHWPVADVLKGYLQNCNKRFKQRAAAEQAEETDAEPDAAAMDDESSDSDSGSSEDSGSDNVDKKGKSAAKPGPKKVLAVTSRPSTRIQPIVIPGQARADIQGRANSARDTSNVAGPSARPEISHASWEDDVYSSSDESEGPPAAANKKRRIYKRNNSLVIAEAVASPSPLPGSPSNLQAIIPSRNDRDDMADLFQDLEEQIADDANRTTLHLKICPQPGCAHPIPAKPDPLLRKLLDQREEALKNNLIESPAQLANLNLEICMRISYKTLLMSQGKREGWPMTIDAQKLSDRVMGLLQDLNQVILRPKQNSVFWGVLQATFQPQLSLDRIAALYDQNPSHPRLERVYSAARVGYYGEEGEAIIVSALEVMYPDWHLAAFRLPPFNSRSFLRLVLVPEAAIRLIAQDQQVTNIEAYKIMSNSAAYGYFRFPYAEPDLDDPDVDVHLRTPSEIVVYKNFKKLQARRESTTALMKPGEEVTTSEAKGPETHAAQEKSTGRPKRTLVRTYHTRRASQNNPRAEEKTKVENTRILTDADFPKPLPAKKGPKKGKKGKNAAHK</sequence>
<feature type="compositionally biased region" description="Acidic residues" evidence="8">
    <location>
        <begin position="242"/>
        <end position="253"/>
    </location>
</feature>
<feature type="compositionally biased region" description="Basic residues" evidence="8">
    <location>
        <begin position="1"/>
        <end position="18"/>
    </location>
</feature>
<feature type="compositionally biased region" description="Low complexity" evidence="8">
    <location>
        <begin position="162"/>
        <end position="173"/>
    </location>
</feature>
<evidence type="ECO:0000256" key="3">
    <source>
        <dbReference type="ARBA" id="ARBA00004496"/>
    </source>
</evidence>
<evidence type="ECO:0000256" key="8">
    <source>
        <dbReference type="SAM" id="MobiDB-lite"/>
    </source>
</evidence>
<feature type="region of interest" description="Disordered" evidence="8">
    <location>
        <begin position="1"/>
        <end position="25"/>
    </location>
</feature>
<evidence type="ECO:0000256" key="7">
    <source>
        <dbReference type="ARBA" id="ARBA00023242"/>
    </source>
</evidence>
<comment type="caution">
    <text evidence="10">The sequence shown here is derived from an EMBL/GenBank/DDBJ whole genome shotgun (WGS) entry which is preliminary data.</text>
</comment>
<dbReference type="AlphaFoldDB" id="A0A060S7T5"/>
<feature type="region of interest" description="Disordered" evidence="8">
    <location>
        <begin position="138"/>
        <end position="264"/>
    </location>
</feature>
<dbReference type="PANTHER" id="PTHR41391:SF1">
    <property type="entry name" value="RESTRICTION OF TELOMERE CAPPING PROTEIN 4"/>
    <property type="match status" value="1"/>
</dbReference>
<feature type="domain" description="Restriction of telomere capping protein 4 C-terminal" evidence="9">
    <location>
        <begin position="447"/>
        <end position="545"/>
    </location>
</feature>
<dbReference type="GO" id="GO:0005737">
    <property type="term" value="C:cytoplasm"/>
    <property type="evidence" value="ECO:0007669"/>
    <property type="project" value="UniProtKB-SubCell"/>
</dbReference>
<evidence type="ECO:0000256" key="5">
    <source>
        <dbReference type="ARBA" id="ARBA00015162"/>
    </source>
</evidence>
<feature type="compositionally biased region" description="Acidic residues" evidence="8">
    <location>
        <begin position="142"/>
        <end position="161"/>
    </location>
</feature>
<organism evidence="10 11">
    <name type="scientific">Pycnoporus cinnabarinus</name>
    <name type="common">Cinnabar-red polypore</name>
    <name type="synonym">Trametes cinnabarina</name>
    <dbReference type="NCBI Taxonomy" id="5643"/>
    <lineage>
        <taxon>Eukaryota</taxon>
        <taxon>Fungi</taxon>
        <taxon>Dikarya</taxon>
        <taxon>Basidiomycota</taxon>
        <taxon>Agaricomycotina</taxon>
        <taxon>Agaricomycetes</taxon>
        <taxon>Polyporales</taxon>
        <taxon>Polyporaceae</taxon>
        <taxon>Trametes</taxon>
    </lineage>
</organism>
<evidence type="ECO:0000259" key="9">
    <source>
        <dbReference type="SMART" id="SM01312"/>
    </source>
</evidence>
<comment type="function">
    <text evidence="1">May be involved in a process influencing telomere capping.</text>
</comment>
<dbReference type="EMBL" id="CCBP010000085">
    <property type="protein sequence ID" value="CDO70567.1"/>
    <property type="molecule type" value="Genomic_DNA"/>
</dbReference>
<feature type="region of interest" description="Disordered" evidence="8">
    <location>
        <begin position="579"/>
        <end position="671"/>
    </location>
</feature>
<feature type="compositionally biased region" description="Basic residues" evidence="8">
    <location>
        <begin position="610"/>
        <end position="624"/>
    </location>
</feature>
<dbReference type="OMA" id="LEICMRI"/>
<dbReference type="SMART" id="SM01312">
    <property type="entry name" value="RTC4"/>
    <property type="match status" value="1"/>
</dbReference>
<evidence type="ECO:0000256" key="1">
    <source>
        <dbReference type="ARBA" id="ARBA00002738"/>
    </source>
</evidence>
<dbReference type="InterPro" id="IPR039024">
    <property type="entry name" value="RTC4"/>
</dbReference>
<evidence type="ECO:0000313" key="10">
    <source>
        <dbReference type="EMBL" id="CDO70567.1"/>
    </source>
</evidence>
<evidence type="ECO:0000256" key="4">
    <source>
        <dbReference type="ARBA" id="ARBA00009461"/>
    </source>
</evidence>
<reference evidence="10" key="1">
    <citation type="submission" date="2014-01" db="EMBL/GenBank/DDBJ databases">
        <title>The genome of the white-rot fungus Pycnoporus cinnabarinus: a basidiomycete model with a versatile arsenal for lignocellulosic biomass breakdown.</title>
        <authorList>
            <person name="Levasseur A."/>
            <person name="Lomascolo A."/>
            <person name="Ruiz-Duenas F.J."/>
            <person name="Uzan E."/>
            <person name="Piumi F."/>
            <person name="Kues U."/>
            <person name="Ram A.F.J."/>
            <person name="Murat C."/>
            <person name="Haon M."/>
            <person name="Benoit I."/>
            <person name="Arfi Y."/>
            <person name="Chevret D."/>
            <person name="Drula E."/>
            <person name="Kwon M.J."/>
            <person name="Gouret P."/>
            <person name="Lesage-Meessen L."/>
            <person name="Lombard V."/>
            <person name="Mariette J."/>
            <person name="Noirot C."/>
            <person name="Park J."/>
            <person name="Patyshakuliyeva A."/>
            <person name="Wieneger R.A.B."/>
            <person name="Wosten H.A.B."/>
            <person name="Martin F."/>
            <person name="Coutinho P.M."/>
            <person name="de Vries R."/>
            <person name="Martinez A.T."/>
            <person name="Klopp C."/>
            <person name="Pontarotti P."/>
            <person name="Henrissat B."/>
            <person name="Record E."/>
        </authorList>
    </citation>
    <scope>NUCLEOTIDE SEQUENCE [LARGE SCALE GENOMIC DNA]</scope>
    <source>
        <strain evidence="10">BRFM137</strain>
    </source>
</reference>
<dbReference type="Proteomes" id="UP000029665">
    <property type="component" value="Unassembled WGS sequence"/>
</dbReference>
<comment type="similarity">
    <text evidence="4">Belongs to the RTC4 family.</text>
</comment>
<evidence type="ECO:0000256" key="2">
    <source>
        <dbReference type="ARBA" id="ARBA00004123"/>
    </source>
</evidence>
<dbReference type="PANTHER" id="PTHR41391">
    <property type="entry name" value="RESTRICTION OF TELOMERE CAPPING PROTEIN 4"/>
    <property type="match status" value="1"/>
</dbReference>
<evidence type="ECO:0000313" key="11">
    <source>
        <dbReference type="Proteomes" id="UP000029665"/>
    </source>
</evidence>
<name>A0A060S7T5_PYCCI</name>
<gene>
    <name evidence="10" type="ORF">BN946_scf184579.g23</name>
</gene>
<dbReference type="OrthoDB" id="128308at2759"/>
<comment type="subcellular location">
    <subcellularLocation>
        <location evidence="3">Cytoplasm</location>
    </subcellularLocation>
    <subcellularLocation>
        <location evidence="2">Nucleus</location>
    </subcellularLocation>
</comment>
<evidence type="ECO:0000256" key="6">
    <source>
        <dbReference type="ARBA" id="ARBA00022490"/>
    </source>
</evidence>
<feature type="compositionally biased region" description="Basic and acidic residues" evidence="8">
    <location>
        <begin position="597"/>
        <end position="609"/>
    </location>
</feature>
<accession>A0A060S7T5</accession>
<dbReference type="InterPro" id="IPR028094">
    <property type="entry name" value="RTC4_C"/>
</dbReference>
<proteinExistence type="inferred from homology"/>
<keyword evidence="6" id="KW-0963">Cytoplasm</keyword>
<keyword evidence="7" id="KW-0539">Nucleus</keyword>
<keyword evidence="11" id="KW-1185">Reference proteome</keyword>
<dbReference type="GO" id="GO:0005634">
    <property type="term" value="C:nucleus"/>
    <property type="evidence" value="ECO:0007669"/>
    <property type="project" value="UniProtKB-SubCell"/>
</dbReference>
<dbReference type="HOGENOM" id="CLU_409466_0_0_1"/>
<dbReference type="Pfam" id="PF14474">
    <property type="entry name" value="RTC4"/>
    <property type="match status" value="1"/>
</dbReference>
<feature type="compositionally biased region" description="Polar residues" evidence="8">
    <location>
        <begin position="217"/>
        <end position="228"/>
    </location>
</feature>
<protein>
    <recommendedName>
        <fullName evidence="5">Restriction of telomere capping protein 4</fullName>
    </recommendedName>
</protein>